<organism evidence="3 4">
    <name type="scientific">Nitrospirillum amazonense</name>
    <dbReference type="NCBI Taxonomy" id="28077"/>
    <lineage>
        <taxon>Bacteria</taxon>
        <taxon>Pseudomonadati</taxon>
        <taxon>Pseudomonadota</taxon>
        <taxon>Alphaproteobacteria</taxon>
        <taxon>Rhodospirillales</taxon>
        <taxon>Azospirillaceae</taxon>
        <taxon>Nitrospirillum</taxon>
    </lineage>
</organism>
<dbReference type="Pfam" id="PF07642">
    <property type="entry name" value="BBP2"/>
    <property type="match status" value="1"/>
</dbReference>
<comment type="caution">
    <text evidence="3">The sequence shown here is derived from an EMBL/GenBank/DDBJ whole genome shotgun (WGS) entry which is preliminary data.</text>
</comment>
<evidence type="ECO:0000313" key="4">
    <source>
        <dbReference type="Proteomes" id="UP000315751"/>
    </source>
</evidence>
<name>A0A560GM01_9PROT</name>
<sequence>MDWCEMFKSGPVRRARGGTARTLLLATAVPASLLMSSAVLADEVADPSKPSAPASAGASCDPYATYSCLDEYLGTGFFERFANYYALEWGQAAAPSDPNAPASRRDDWPATPQSTPPMPFTEWPYGGATALGVTRPNSVDSPLMVALGNTAPGEWLQDHNFQLYGWVNAGFNVSSNTVRPGGNAPIAYAYTPNTVQLDQVVLYLDRFPDTVQTDHIDWGMRLSAIYGENYRYTTSYGIASYQLLKKNNVNGYDFPMLYGELYIPQVAQGLMLRAGRYISLPDIEAQLAPNNYMYTHSMTYTFDNYTNEGVQATLAATKNLFLQLGVSIGTEAPFWHWGERVKNPAPNPLYPGNTFLKDPGAKPSLTGCIRYTTDSGDDNVYTCANGINNGVWGYNNLQWYGVTYYHKFNDKWHLSWEIYDLHQNGVPNLNNATAMAAYAAGGTPFSPQYMPYNAPGLANCSNPNALTCRATAIGTVAYLNYQITPRDNISFRPEFFDDQQGQRTGTKAKYFNLGLGWQHWWSPQVEIRPEIDWDRSLGVNAFNGNANAGIAPDRKYTVMGAMDVILHF</sequence>
<feature type="chain" id="PRO_5022001539" evidence="2">
    <location>
        <begin position="42"/>
        <end position="568"/>
    </location>
</feature>
<feature type="signal peptide" evidence="2">
    <location>
        <begin position="1"/>
        <end position="41"/>
    </location>
</feature>
<evidence type="ECO:0000256" key="2">
    <source>
        <dbReference type="SAM" id="SignalP"/>
    </source>
</evidence>
<gene>
    <name evidence="3" type="ORF">FBZ90_12540</name>
</gene>
<dbReference type="Proteomes" id="UP000315751">
    <property type="component" value="Unassembled WGS sequence"/>
</dbReference>
<dbReference type="InterPro" id="IPR011486">
    <property type="entry name" value="BBP2"/>
</dbReference>
<dbReference type="RefSeq" id="WP_211102346.1">
    <property type="nucleotide sequence ID" value="NZ_VITR01000025.1"/>
</dbReference>
<dbReference type="EMBL" id="VITR01000025">
    <property type="protein sequence ID" value="TWB34570.1"/>
    <property type="molecule type" value="Genomic_DNA"/>
</dbReference>
<keyword evidence="4" id="KW-1185">Reference proteome</keyword>
<protein>
    <submittedName>
        <fullName evidence="3">Putative OmpL-like beta-barrel porin-2</fullName>
    </submittedName>
</protein>
<proteinExistence type="predicted"/>
<keyword evidence="2" id="KW-0732">Signal</keyword>
<evidence type="ECO:0000313" key="3">
    <source>
        <dbReference type="EMBL" id="TWB34570.1"/>
    </source>
</evidence>
<accession>A0A560GM01</accession>
<reference evidence="3 4" key="1">
    <citation type="submission" date="2019-06" db="EMBL/GenBank/DDBJ databases">
        <title>Genomic Encyclopedia of Type Strains, Phase IV (KMG-V): Genome sequencing to study the core and pangenomes of soil and plant-associated prokaryotes.</title>
        <authorList>
            <person name="Whitman W."/>
        </authorList>
    </citation>
    <scope>NUCLEOTIDE SEQUENCE [LARGE SCALE GENOMIC DNA]</scope>
    <source>
        <strain evidence="3 4">BR 11622</strain>
    </source>
</reference>
<feature type="region of interest" description="Disordered" evidence="1">
    <location>
        <begin position="95"/>
        <end position="119"/>
    </location>
</feature>
<evidence type="ECO:0000256" key="1">
    <source>
        <dbReference type="SAM" id="MobiDB-lite"/>
    </source>
</evidence>
<dbReference type="AlphaFoldDB" id="A0A560GM01"/>